<evidence type="ECO:0000313" key="11">
    <source>
        <dbReference type="EMBL" id="SJN12416.1"/>
    </source>
</evidence>
<reference evidence="11 12" key="1">
    <citation type="submission" date="2017-02" db="EMBL/GenBank/DDBJ databases">
        <authorList>
            <person name="Dridi B."/>
        </authorList>
    </citation>
    <scope>NUCLEOTIDE SEQUENCE [LARGE SCALE GENOMIC DNA]</scope>
    <source>
        <strain evidence="11 12">JB380</strain>
    </source>
</reference>
<evidence type="ECO:0000256" key="4">
    <source>
        <dbReference type="ARBA" id="ARBA00022827"/>
    </source>
</evidence>
<gene>
    <name evidence="11" type="ORF">CZ787_08010</name>
    <name evidence="10" type="ORF">EI163_02245</name>
</gene>
<reference evidence="10 13" key="2">
    <citation type="submission" date="2020-07" db="EMBL/GenBank/DDBJ databases">
        <title>Halophilic bacteria isolated from french cheeses.</title>
        <authorList>
            <person name="Kothe C.I."/>
            <person name="Farah-Kraiem B."/>
            <person name="Renault P."/>
            <person name="Dridi B."/>
        </authorList>
    </citation>
    <scope>NUCLEOTIDE SEQUENCE [LARGE SCALE GENOMIC DNA]</scope>
    <source>
        <strain evidence="10 13">FME16</strain>
    </source>
</reference>
<feature type="domain" description="FAD-binding" evidence="9">
    <location>
        <begin position="298"/>
        <end position="357"/>
    </location>
</feature>
<evidence type="ECO:0000259" key="9">
    <source>
        <dbReference type="Pfam" id="PF01494"/>
    </source>
</evidence>
<dbReference type="Gene3D" id="3.50.50.60">
    <property type="entry name" value="FAD/NAD(P)-binding domain"/>
    <property type="match status" value="1"/>
</dbReference>
<evidence type="ECO:0000313" key="10">
    <source>
        <dbReference type="EMBL" id="MBE0402388.1"/>
    </source>
</evidence>
<accession>A0A1R4HY66</accession>
<sequence>MARHSTHLPQERTALIVGAGLAGPLLACLLQRQGWQVTLLEKRGDPRKSLANTGKSINLALAERGLQALRLIGLEASVLAEAVAMRGRRVHSLGNPASYQPYSPRSEDVLWSIQRGRFNQQLLAAAEAAGVRLRFDTPLEQVDWAAQCALAGGEHLSFDLLVGADGADSAVRRAMALVTSLGEHREWQPHGYKELYMPSRADGCPRLEADALHIWPRGGHMCIALPNIDGSFTATLFLPHDNTDEACFKRLAEGKVARSWFERIYPDLSEYLPNLEQDFEYNPTGQLGSLWLRKWQVEGCAVLIGDAAHPMVPFHGQGMNCALEDATALAKYLTAQPELSRALSAYEEERQPNASAIQAMALENYVEMRERVSSAGYQLERQLAQWLEAEHPERFMSRYSMVTFSNLPYATAQARGEIQSELLRLAVKGCKSFEEINLAAVKSQLHRHLTPLYPLGGMDGCM</sequence>
<dbReference type="FunFam" id="3.50.50.60:FF:000185">
    <property type="entry name" value="Kynurenine 3-monooxygenase"/>
    <property type="match status" value="1"/>
</dbReference>
<dbReference type="GO" id="GO:0071949">
    <property type="term" value="F:FAD binding"/>
    <property type="evidence" value="ECO:0007669"/>
    <property type="project" value="InterPro"/>
</dbReference>
<comment type="catalytic activity">
    <reaction evidence="8">
        <text>L-kynurenine + NADPH + O2 + H(+) = 3-hydroxy-L-kynurenine + NADP(+) + H2O</text>
        <dbReference type="Rhea" id="RHEA:20545"/>
        <dbReference type="ChEBI" id="CHEBI:15377"/>
        <dbReference type="ChEBI" id="CHEBI:15378"/>
        <dbReference type="ChEBI" id="CHEBI:15379"/>
        <dbReference type="ChEBI" id="CHEBI:57783"/>
        <dbReference type="ChEBI" id="CHEBI:57959"/>
        <dbReference type="ChEBI" id="CHEBI:58125"/>
        <dbReference type="ChEBI" id="CHEBI:58349"/>
        <dbReference type="EC" id="1.14.13.9"/>
    </reaction>
</comment>
<keyword evidence="3" id="KW-0662">Pyridine nucleotide biosynthesis</keyword>
<proteinExistence type="predicted"/>
<dbReference type="AlphaFoldDB" id="A0A1R4HY66"/>
<dbReference type="EMBL" id="RRZC01000002">
    <property type="protein sequence ID" value="MBE0402388.1"/>
    <property type="molecule type" value="Genomic_DNA"/>
</dbReference>
<comment type="caution">
    <text evidence="11">The sequence shown here is derived from an EMBL/GenBank/DDBJ whole genome shotgun (WGS) entry which is preliminary data.</text>
</comment>
<organism evidence="11 12">
    <name type="scientific">Halomonas citrativorans</name>
    <dbReference type="NCBI Taxonomy" id="2742612"/>
    <lineage>
        <taxon>Bacteria</taxon>
        <taxon>Pseudomonadati</taxon>
        <taxon>Pseudomonadota</taxon>
        <taxon>Gammaproteobacteria</taxon>
        <taxon>Oceanospirillales</taxon>
        <taxon>Halomonadaceae</taxon>
        <taxon>Halomonas</taxon>
    </lineage>
</organism>
<keyword evidence="5" id="KW-0521">NADP</keyword>
<keyword evidence="4" id="KW-0274">FAD</keyword>
<evidence type="ECO:0000256" key="8">
    <source>
        <dbReference type="ARBA" id="ARBA00047818"/>
    </source>
</evidence>
<keyword evidence="7 10" id="KW-0503">Monooxygenase</keyword>
<dbReference type="PANTHER" id="PTHR46028">
    <property type="entry name" value="KYNURENINE 3-MONOOXYGENASE"/>
    <property type="match status" value="1"/>
</dbReference>
<evidence type="ECO:0000256" key="5">
    <source>
        <dbReference type="ARBA" id="ARBA00022857"/>
    </source>
</evidence>
<evidence type="ECO:0000256" key="2">
    <source>
        <dbReference type="ARBA" id="ARBA00022630"/>
    </source>
</evidence>
<keyword evidence="13" id="KW-1185">Reference proteome</keyword>
<dbReference type="SUPFAM" id="SSF51905">
    <property type="entry name" value="FAD/NAD(P)-binding domain"/>
    <property type="match status" value="1"/>
</dbReference>
<name>A0A1R4HY66_9GAMM</name>
<dbReference type="EMBL" id="FUKM01000033">
    <property type="protein sequence ID" value="SJN12416.1"/>
    <property type="molecule type" value="Genomic_DNA"/>
</dbReference>
<protein>
    <submittedName>
        <fullName evidence="10">FAD-dependent monooxygenase</fullName>
    </submittedName>
    <submittedName>
        <fullName evidence="11">Kynurenine 3-monooxygenase</fullName>
        <ecNumber evidence="11">1.14.13.9</ecNumber>
    </submittedName>
</protein>
<dbReference type="Proteomes" id="UP000754821">
    <property type="component" value="Unassembled WGS sequence"/>
</dbReference>
<dbReference type="RefSeq" id="WP_087107903.1">
    <property type="nucleotide sequence ID" value="NZ_FUKM01000033.1"/>
</dbReference>
<keyword evidence="2" id="KW-0285">Flavoprotein</keyword>
<evidence type="ECO:0000256" key="7">
    <source>
        <dbReference type="ARBA" id="ARBA00023033"/>
    </source>
</evidence>
<comment type="cofactor">
    <cofactor evidence="1">
        <name>FAD</name>
        <dbReference type="ChEBI" id="CHEBI:57692"/>
    </cofactor>
</comment>
<dbReference type="GO" id="GO:0070189">
    <property type="term" value="P:kynurenine metabolic process"/>
    <property type="evidence" value="ECO:0007669"/>
    <property type="project" value="TreeGrafter"/>
</dbReference>
<dbReference type="PRINTS" id="PR00420">
    <property type="entry name" value="RNGMNOXGNASE"/>
</dbReference>
<evidence type="ECO:0000256" key="3">
    <source>
        <dbReference type="ARBA" id="ARBA00022642"/>
    </source>
</evidence>
<feature type="domain" description="FAD-binding" evidence="9">
    <location>
        <begin position="13"/>
        <end position="177"/>
    </location>
</feature>
<dbReference type="GO" id="GO:0004502">
    <property type="term" value="F:kynurenine 3-monooxygenase activity"/>
    <property type="evidence" value="ECO:0007669"/>
    <property type="project" value="UniProtKB-EC"/>
</dbReference>
<dbReference type="GO" id="GO:0019363">
    <property type="term" value="P:pyridine nucleotide biosynthetic process"/>
    <property type="evidence" value="ECO:0007669"/>
    <property type="project" value="UniProtKB-KW"/>
</dbReference>
<dbReference type="EC" id="1.14.13.9" evidence="11"/>
<evidence type="ECO:0000313" key="13">
    <source>
        <dbReference type="Proteomes" id="UP000754821"/>
    </source>
</evidence>
<dbReference type="OrthoDB" id="9782160at2"/>
<evidence type="ECO:0000256" key="6">
    <source>
        <dbReference type="ARBA" id="ARBA00023002"/>
    </source>
</evidence>
<dbReference type="InterPro" id="IPR036188">
    <property type="entry name" value="FAD/NAD-bd_sf"/>
</dbReference>
<evidence type="ECO:0000256" key="1">
    <source>
        <dbReference type="ARBA" id="ARBA00001974"/>
    </source>
</evidence>
<evidence type="ECO:0000313" key="12">
    <source>
        <dbReference type="Proteomes" id="UP000196331"/>
    </source>
</evidence>
<dbReference type="InterPro" id="IPR002938">
    <property type="entry name" value="FAD-bd"/>
</dbReference>
<dbReference type="PANTHER" id="PTHR46028:SF2">
    <property type="entry name" value="KYNURENINE 3-MONOOXYGENASE"/>
    <property type="match status" value="1"/>
</dbReference>
<dbReference type="Pfam" id="PF01494">
    <property type="entry name" value="FAD_binding_3"/>
    <property type="match status" value="2"/>
</dbReference>
<dbReference type="Proteomes" id="UP000196331">
    <property type="component" value="Unassembled WGS sequence"/>
</dbReference>
<keyword evidence="6 11" id="KW-0560">Oxidoreductase</keyword>